<dbReference type="Pfam" id="PF01515">
    <property type="entry name" value="PTA_PTB"/>
    <property type="match status" value="1"/>
</dbReference>
<reference evidence="10 11" key="1">
    <citation type="submission" date="2022-07" db="EMBL/GenBank/DDBJ databases">
        <title>Fecal culturing of patients with breast cancer.</title>
        <authorList>
            <person name="Teng N.M.Y."/>
            <person name="Kiu R."/>
            <person name="Evans R."/>
            <person name="Baker D.J."/>
            <person name="Zenner C."/>
            <person name="Robinson S.D."/>
            <person name="Hall L.J."/>
        </authorList>
    </citation>
    <scope>NUCLEOTIDE SEQUENCE [LARGE SCALE GENOMIC DNA]</scope>
    <source>
        <strain evidence="10 11">LH1063</strain>
    </source>
</reference>
<gene>
    <name evidence="10" type="primary">pta</name>
    <name evidence="10" type="ORF">NMU02_01520</name>
</gene>
<dbReference type="InterPro" id="IPR042112">
    <property type="entry name" value="P_AcTrfase_dom2"/>
</dbReference>
<protein>
    <recommendedName>
        <fullName evidence="5">Phosphate acetyltransferase</fullName>
        <ecNumber evidence="4">2.3.1.8</ecNumber>
    </recommendedName>
    <alternativeName>
        <fullName evidence="8">Phosphotransacetylase</fullName>
    </alternativeName>
</protein>
<accession>A0ABT1MEG6</accession>
<dbReference type="SUPFAM" id="SSF53659">
    <property type="entry name" value="Isocitrate/Isopropylmalate dehydrogenase-like"/>
    <property type="match status" value="1"/>
</dbReference>
<dbReference type="RefSeq" id="WP_255025352.1">
    <property type="nucleotide sequence ID" value="NZ_JANDHW010000001.1"/>
</dbReference>
<dbReference type="Gene3D" id="3.40.50.10750">
    <property type="entry name" value="Isocitrate/Isopropylmalate dehydrogenase-like"/>
    <property type="match status" value="1"/>
</dbReference>
<dbReference type="GO" id="GO:0008959">
    <property type="term" value="F:phosphate acetyltransferase activity"/>
    <property type="evidence" value="ECO:0007669"/>
    <property type="project" value="UniProtKB-EC"/>
</dbReference>
<dbReference type="NCBIfam" id="NF007233">
    <property type="entry name" value="PRK09653.1"/>
    <property type="match status" value="1"/>
</dbReference>
<name>A0ABT1MEG6_9BACT</name>
<dbReference type="InterPro" id="IPR004614">
    <property type="entry name" value="P_AcTrfase"/>
</dbReference>
<dbReference type="PANTHER" id="PTHR43356">
    <property type="entry name" value="PHOSPHATE ACETYLTRANSFERASE"/>
    <property type="match status" value="1"/>
</dbReference>
<evidence type="ECO:0000256" key="5">
    <source>
        <dbReference type="ARBA" id="ARBA00021528"/>
    </source>
</evidence>
<keyword evidence="6 10" id="KW-0808">Transferase</keyword>
<evidence type="ECO:0000256" key="1">
    <source>
        <dbReference type="ARBA" id="ARBA00000705"/>
    </source>
</evidence>
<comment type="similarity">
    <text evidence="3">Belongs to the phosphate acetyltransferase and butyryltransferase family.</text>
</comment>
<dbReference type="InterPro" id="IPR042113">
    <property type="entry name" value="P_AcTrfase_dom1"/>
</dbReference>
<evidence type="ECO:0000256" key="4">
    <source>
        <dbReference type="ARBA" id="ARBA00012707"/>
    </source>
</evidence>
<evidence type="ECO:0000313" key="11">
    <source>
        <dbReference type="Proteomes" id="UP001205603"/>
    </source>
</evidence>
<dbReference type="InterPro" id="IPR012147">
    <property type="entry name" value="P_Ac_Bu_trans"/>
</dbReference>
<organism evidence="10 11">
    <name type="scientific">Coprobacter tertius</name>
    <dbReference type="NCBI Taxonomy" id="2944915"/>
    <lineage>
        <taxon>Bacteria</taxon>
        <taxon>Pseudomonadati</taxon>
        <taxon>Bacteroidota</taxon>
        <taxon>Bacteroidia</taxon>
        <taxon>Bacteroidales</taxon>
        <taxon>Barnesiellaceae</taxon>
        <taxon>Coprobacter</taxon>
    </lineage>
</organism>
<keyword evidence="7 10" id="KW-0012">Acyltransferase</keyword>
<evidence type="ECO:0000256" key="6">
    <source>
        <dbReference type="ARBA" id="ARBA00022679"/>
    </source>
</evidence>
<comment type="pathway">
    <text evidence="2">Metabolic intermediate biosynthesis; acetyl-CoA biosynthesis; acetyl-CoA from acetate: step 2/2.</text>
</comment>
<dbReference type="Gene3D" id="3.40.50.10950">
    <property type="match status" value="1"/>
</dbReference>
<dbReference type="EC" id="2.3.1.8" evidence="4"/>
<evidence type="ECO:0000256" key="3">
    <source>
        <dbReference type="ARBA" id="ARBA00005656"/>
    </source>
</evidence>
<feature type="domain" description="Phosphate acetyl/butaryl transferase" evidence="9">
    <location>
        <begin position="3"/>
        <end position="327"/>
    </location>
</feature>
<dbReference type="NCBIfam" id="TIGR00651">
    <property type="entry name" value="pta"/>
    <property type="match status" value="1"/>
</dbReference>
<evidence type="ECO:0000313" key="10">
    <source>
        <dbReference type="EMBL" id="MCP9610771.1"/>
    </source>
</evidence>
<dbReference type="Proteomes" id="UP001205603">
    <property type="component" value="Unassembled WGS sequence"/>
</dbReference>
<sequence>MELINQLIERAKANKQRIVLPEGTEERTLKAADRIVADGVADVILIGDPVEIMALSEKFGLSNIGRTTIIDPEKHGKKQEYAELLYELRKKKGMTVEEAGKLVTDPLFLAGLMIKSGDADGEVAGARHTTGDVLRAAFQIVKTAPGVSVVSGAFLMFLPKNEYGENGLLVFADCAVLPDPTAAELAQIAVSTGHTTRTICGFEPRIAMLSFSTKGSAKHEKVDKVVEATRIAREMDPTLMIDGELQADAAIVASVAALKDPQSDIAGKANVLVFPSLETGNITYKLVQRLAGAQAVGPILQGIAAPVNDLSRGCSVDDIYKMVAITANQAIGLKK</sequence>
<dbReference type="PIRSF" id="PIRSF000428">
    <property type="entry name" value="P_Ac_trans"/>
    <property type="match status" value="1"/>
</dbReference>
<comment type="caution">
    <text evidence="10">The sequence shown here is derived from an EMBL/GenBank/DDBJ whole genome shotgun (WGS) entry which is preliminary data.</text>
</comment>
<proteinExistence type="inferred from homology"/>
<dbReference type="InterPro" id="IPR002505">
    <property type="entry name" value="PTA_PTB"/>
</dbReference>
<evidence type="ECO:0000256" key="7">
    <source>
        <dbReference type="ARBA" id="ARBA00023315"/>
    </source>
</evidence>
<dbReference type="InterPro" id="IPR050500">
    <property type="entry name" value="Phos_Acetyltrans/Butyryltrans"/>
</dbReference>
<keyword evidence="11" id="KW-1185">Reference proteome</keyword>
<dbReference type="PANTHER" id="PTHR43356:SF3">
    <property type="entry name" value="PHOSPHATE ACETYLTRANSFERASE"/>
    <property type="match status" value="1"/>
</dbReference>
<dbReference type="EMBL" id="JANDHW010000001">
    <property type="protein sequence ID" value="MCP9610771.1"/>
    <property type="molecule type" value="Genomic_DNA"/>
</dbReference>
<evidence type="ECO:0000259" key="9">
    <source>
        <dbReference type="Pfam" id="PF01515"/>
    </source>
</evidence>
<dbReference type="NCBIfam" id="NF004167">
    <property type="entry name" value="PRK05632.1"/>
    <property type="match status" value="1"/>
</dbReference>
<comment type="catalytic activity">
    <reaction evidence="1">
        <text>acetyl-CoA + phosphate = acetyl phosphate + CoA</text>
        <dbReference type="Rhea" id="RHEA:19521"/>
        <dbReference type="ChEBI" id="CHEBI:22191"/>
        <dbReference type="ChEBI" id="CHEBI:43474"/>
        <dbReference type="ChEBI" id="CHEBI:57287"/>
        <dbReference type="ChEBI" id="CHEBI:57288"/>
        <dbReference type="EC" id="2.3.1.8"/>
    </reaction>
</comment>
<evidence type="ECO:0000256" key="2">
    <source>
        <dbReference type="ARBA" id="ARBA00004989"/>
    </source>
</evidence>
<evidence type="ECO:0000256" key="8">
    <source>
        <dbReference type="ARBA" id="ARBA00031108"/>
    </source>
</evidence>